<feature type="domain" description="4Fe-4S ferredoxin-type" evidence="8">
    <location>
        <begin position="222"/>
        <end position="251"/>
    </location>
</feature>
<dbReference type="InterPro" id="IPR017896">
    <property type="entry name" value="4Fe4S_Fe-S-bd"/>
</dbReference>
<evidence type="ECO:0000256" key="5">
    <source>
        <dbReference type="ARBA" id="ARBA00023004"/>
    </source>
</evidence>
<reference evidence="9 10" key="1">
    <citation type="submission" date="2015-03" db="EMBL/GenBank/DDBJ databases">
        <authorList>
            <person name="Murphy D."/>
        </authorList>
    </citation>
    <scope>NUCLEOTIDE SEQUENCE [LARGE SCALE GENOMIC DNA]</scope>
    <source>
        <strain evidence="9 10">OL-4</strain>
    </source>
</reference>
<proteinExistence type="predicted"/>
<gene>
    <name evidence="9" type="ORF">1785</name>
</gene>
<keyword evidence="7" id="KW-0472">Membrane</keyword>
<dbReference type="GO" id="GO:0005886">
    <property type="term" value="C:plasma membrane"/>
    <property type="evidence" value="ECO:0007669"/>
    <property type="project" value="TreeGrafter"/>
</dbReference>
<evidence type="ECO:0000256" key="4">
    <source>
        <dbReference type="ARBA" id="ARBA00022982"/>
    </source>
</evidence>
<dbReference type="GO" id="GO:0051539">
    <property type="term" value="F:4 iron, 4 sulfur cluster binding"/>
    <property type="evidence" value="ECO:0007669"/>
    <property type="project" value="UniProtKB-KW"/>
</dbReference>
<dbReference type="PROSITE" id="PS51379">
    <property type="entry name" value="4FE4S_FER_2"/>
    <property type="match status" value="2"/>
</dbReference>
<dbReference type="PROSITE" id="PS00198">
    <property type="entry name" value="4FE4S_FER_1"/>
    <property type="match status" value="1"/>
</dbReference>
<keyword evidence="3" id="KW-0479">Metal-binding</keyword>
<evidence type="ECO:0000256" key="6">
    <source>
        <dbReference type="ARBA" id="ARBA00023014"/>
    </source>
</evidence>
<keyword evidence="5" id="KW-0408">Iron</keyword>
<dbReference type="RefSeq" id="WP_242847518.1">
    <property type="nucleotide sequence ID" value="NZ_CGIH01000029.1"/>
</dbReference>
<dbReference type="AlphaFoldDB" id="A0A0E3W3D8"/>
<keyword evidence="4" id="KW-0249">Electron transport</keyword>
<dbReference type="GO" id="GO:0046872">
    <property type="term" value="F:metal ion binding"/>
    <property type="evidence" value="ECO:0007669"/>
    <property type="project" value="UniProtKB-KW"/>
</dbReference>
<protein>
    <submittedName>
        <fullName evidence="9">4Fe-4S binding domain</fullName>
    </submittedName>
</protein>
<dbReference type="Gene3D" id="3.30.70.20">
    <property type="match status" value="1"/>
</dbReference>
<feature type="transmembrane region" description="Helical" evidence="7">
    <location>
        <begin position="72"/>
        <end position="99"/>
    </location>
</feature>
<dbReference type="PANTHER" id="PTHR30176">
    <property type="entry name" value="FERREDOXIN-TYPE PROTEIN NAPH"/>
    <property type="match status" value="1"/>
</dbReference>
<keyword evidence="10" id="KW-1185">Reference proteome</keyword>
<feature type="domain" description="4Fe-4S ferredoxin-type" evidence="8">
    <location>
        <begin position="253"/>
        <end position="276"/>
    </location>
</feature>
<dbReference type="PANTHER" id="PTHR30176:SF3">
    <property type="entry name" value="FERREDOXIN-TYPE PROTEIN NAPH"/>
    <property type="match status" value="1"/>
</dbReference>
<accession>A0A0E3W3D8</accession>
<keyword evidence="7" id="KW-0812">Transmembrane</keyword>
<evidence type="ECO:0000256" key="3">
    <source>
        <dbReference type="ARBA" id="ARBA00022723"/>
    </source>
</evidence>
<evidence type="ECO:0000313" key="9">
    <source>
        <dbReference type="EMBL" id="CFX74836.1"/>
    </source>
</evidence>
<evidence type="ECO:0000256" key="1">
    <source>
        <dbReference type="ARBA" id="ARBA00022448"/>
    </source>
</evidence>
<feature type="transmembrane region" description="Helical" evidence="7">
    <location>
        <begin position="176"/>
        <end position="198"/>
    </location>
</feature>
<organism evidence="9 10">
    <name type="scientific">Syntrophomonas zehnderi OL-4</name>
    <dbReference type="NCBI Taxonomy" id="690567"/>
    <lineage>
        <taxon>Bacteria</taxon>
        <taxon>Bacillati</taxon>
        <taxon>Bacillota</taxon>
        <taxon>Clostridia</taxon>
        <taxon>Eubacteriales</taxon>
        <taxon>Syntrophomonadaceae</taxon>
        <taxon>Syntrophomonas</taxon>
    </lineage>
</organism>
<keyword evidence="2" id="KW-0004">4Fe-4S</keyword>
<dbReference type="STRING" id="690567.1785"/>
<dbReference type="InterPro" id="IPR017900">
    <property type="entry name" value="4Fe4S_Fe_S_CS"/>
</dbReference>
<evidence type="ECO:0000256" key="7">
    <source>
        <dbReference type="SAM" id="Phobius"/>
    </source>
</evidence>
<evidence type="ECO:0000313" key="10">
    <source>
        <dbReference type="Proteomes" id="UP000045545"/>
    </source>
</evidence>
<dbReference type="SUPFAM" id="SSF54862">
    <property type="entry name" value="4Fe-4S ferredoxins"/>
    <property type="match status" value="1"/>
</dbReference>
<dbReference type="Proteomes" id="UP000045545">
    <property type="component" value="Unassembled WGS sequence"/>
</dbReference>
<name>A0A0E3W3D8_9FIRM</name>
<evidence type="ECO:0000256" key="2">
    <source>
        <dbReference type="ARBA" id="ARBA00022485"/>
    </source>
</evidence>
<dbReference type="Pfam" id="PF12801">
    <property type="entry name" value="Fer4_5"/>
    <property type="match status" value="3"/>
</dbReference>
<feature type="transmembrane region" description="Helical" evidence="7">
    <location>
        <begin position="205"/>
        <end position="224"/>
    </location>
</feature>
<feature type="transmembrane region" description="Helical" evidence="7">
    <location>
        <begin position="120"/>
        <end position="140"/>
    </location>
</feature>
<dbReference type="EMBL" id="CGIH01000029">
    <property type="protein sequence ID" value="CFX74836.1"/>
    <property type="molecule type" value="Genomic_DNA"/>
</dbReference>
<keyword evidence="7" id="KW-1133">Transmembrane helix</keyword>
<dbReference type="Pfam" id="PF00037">
    <property type="entry name" value="Fer4"/>
    <property type="match status" value="2"/>
</dbReference>
<evidence type="ECO:0000259" key="8">
    <source>
        <dbReference type="PROSITE" id="PS51379"/>
    </source>
</evidence>
<sequence>MASLNRRWVQIIAAIGSNGYWPGFRDGAIYQGNLKKVCVPGLNCYSCPGALGSCPIGSLQAVIGSINYTVSFYIIGFLTLTGSIMGRLVCGWLCPFGLIQELFYKIPTPKMRLKGLAANLKYLKYVILAVFVLILPALWVNSAGMGAPAFCKYICPAGTLEGGIPWVLFNASLRSAAGFLFVWKMVLLVLTVTFSILIFRPFCRVICPLGAVYALFAPVSLYRYQIDEHRCTRCGTCVKTCKMDVVAFEKPNDPECIRCGDCIKSCPHGALRSEFFILNNSAPTTDD</sequence>
<keyword evidence="1" id="KW-0813">Transport</keyword>
<dbReference type="InterPro" id="IPR051684">
    <property type="entry name" value="Electron_Trans/Redox"/>
</dbReference>
<keyword evidence="6" id="KW-0411">Iron-sulfur</keyword>